<dbReference type="AlphaFoldDB" id="A0A9D1A8Y2"/>
<gene>
    <name evidence="5" type="ORF">IAA70_06285</name>
</gene>
<dbReference type="GO" id="GO:0043565">
    <property type="term" value="F:sequence-specific DNA binding"/>
    <property type="evidence" value="ECO:0007669"/>
    <property type="project" value="InterPro"/>
</dbReference>
<dbReference type="PROSITE" id="PS01124">
    <property type="entry name" value="HTH_ARAC_FAMILY_2"/>
    <property type="match status" value="1"/>
</dbReference>
<protein>
    <submittedName>
        <fullName evidence="5">Helix-turn-helix transcriptional regulator</fullName>
    </submittedName>
</protein>
<evidence type="ECO:0000313" key="6">
    <source>
        <dbReference type="Proteomes" id="UP000824258"/>
    </source>
</evidence>
<dbReference type="Pfam" id="PF12833">
    <property type="entry name" value="HTH_18"/>
    <property type="match status" value="1"/>
</dbReference>
<sequence length="64" mass="7391">TFLREVRMRRAAELLQSSELRVAEIAAQVGYENQSKFAAVFVRHFGCPPLEYRRRAHLSIADDN</sequence>
<accession>A0A9D1A8Y2</accession>
<dbReference type="Proteomes" id="UP000824258">
    <property type="component" value="Unassembled WGS sequence"/>
</dbReference>
<evidence type="ECO:0000313" key="5">
    <source>
        <dbReference type="EMBL" id="HIR09992.1"/>
    </source>
</evidence>
<keyword evidence="1" id="KW-0805">Transcription regulation</keyword>
<proteinExistence type="predicted"/>
<keyword evidence="3" id="KW-0804">Transcription</keyword>
<dbReference type="InterPro" id="IPR020449">
    <property type="entry name" value="Tscrpt_reg_AraC-type_HTH"/>
</dbReference>
<evidence type="ECO:0000256" key="2">
    <source>
        <dbReference type="ARBA" id="ARBA00023125"/>
    </source>
</evidence>
<dbReference type="EMBL" id="DVGD01000201">
    <property type="protein sequence ID" value="HIR09992.1"/>
    <property type="molecule type" value="Genomic_DNA"/>
</dbReference>
<dbReference type="PRINTS" id="PR00032">
    <property type="entry name" value="HTHARAC"/>
</dbReference>
<evidence type="ECO:0000256" key="3">
    <source>
        <dbReference type="ARBA" id="ARBA00023163"/>
    </source>
</evidence>
<dbReference type="GO" id="GO:0003700">
    <property type="term" value="F:DNA-binding transcription factor activity"/>
    <property type="evidence" value="ECO:0007669"/>
    <property type="project" value="InterPro"/>
</dbReference>
<dbReference type="InterPro" id="IPR009057">
    <property type="entry name" value="Homeodomain-like_sf"/>
</dbReference>
<evidence type="ECO:0000256" key="1">
    <source>
        <dbReference type="ARBA" id="ARBA00023015"/>
    </source>
</evidence>
<dbReference type="PROSITE" id="PS00041">
    <property type="entry name" value="HTH_ARAC_FAMILY_1"/>
    <property type="match status" value="1"/>
</dbReference>
<dbReference type="PANTHER" id="PTHR43280:SF11">
    <property type="entry name" value="RCS-SPECIFIC HTH-TYPE TRANSCRIPTIONAL ACTIVATOR RCLR"/>
    <property type="match status" value="1"/>
</dbReference>
<feature type="domain" description="HTH araC/xylS-type" evidence="4">
    <location>
        <begin position="1"/>
        <end position="55"/>
    </location>
</feature>
<feature type="non-terminal residue" evidence="5">
    <location>
        <position position="1"/>
    </location>
</feature>
<dbReference type="SUPFAM" id="SSF46689">
    <property type="entry name" value="Homeodomain-like"/>
    <property type="match status" value="1"/>
</dbReference>
<dbReference type="SMART" id="SM00342">
    <property type="entry name" value="HTH_ARAC"/>
    <property type="match status" value="1"/>
</dbReference>
<reference evidence="5" key="2">
    <citation type="journal article" date="2021" name="PeerJ">
        <title>Extensive microbial diversity within the chicken gut microbiome revealed by metagenomics and culture.</title>
        <authorList>
            <person name="Gilroy R."/>
            <person name="Ravi A."/>
            <person name="Getino M."/>
            <person name="Pursley I."/>
            <person name="Horton D.L."/>
            <person name="Alikhan N.F."/>
            <person name="Baker D."/>
            <person name="Gharbi K."/>
            <person name="Hall N."/>
            <person name="Watson M."/>
            <person name="Adriaenssens E.M."/>
            <person name="Foster-Nyarko E."/>
            <person name="Jarju S."/>
            <person name="Secka A."/>
            <person name="Antonio M."/>
            <person name="Oren A."/>
            <person name="Chaudhuri R.R."/>
            <person name="La Ragione R."/>
            <person name="Hildebrand F."/>
            <person name="Pallen M.J."/>
        </authorList>
    </citation>
    <scope>NUCLEOTIDE SEQUENCE</scope>
    <source>
        <strain evidence="5">ChiHjej9B8-7071</strain>
    </source>
</reference>
<reference evidence="5" key="1">
    <citation type="submission" date="2020-10" db="EMBL/GenBank/DDBJ databases">
        <authorList>
            <person name="Gilroy R."/>
        </authorList>
    </citation>
    <scope>NUCLEOTIDE SEQUENCE</scope>
    <source>
        <strain evidence="5">ChiHjej9B8-7071</strain>
    </source>
</reference>
<evidence type="ECO:0000259" key="4">
    <source>
        <dbReference type="PROSITE" id="PS01124"/>
    </source>
</evidence>
<name>A0A9D1A8Y2_9FIRM</name>
<comment type="caution">
    <text evidence="5">The sequence shown here is derived from an EMBL/GenBank/DDBJ whole genome shotgun (WGS) entry which is preliminary data.</text>
</comment>
<organism evidence="5 6">
    <name type="scientific">Candidatus Avoscillospira stercoripullorum</name>
    <dbReference type="NCBI Taxonomy" id="2840709"/>
    <lineage>
        <taxon>Bacteria</taxon>
        <taxon>Bacillati</taxon>
        <taxon>Bacillota</taxon>
        <taxon>Clostridia</taxon>
        <taxon>Eubacteriales</taxon>
        <taxon>Oscillospiraceae</taxon>
        <taxon>Oscillospiraceae incertae sedis</taxon>
        <taxon>Candidatus Avoscillospira</taxon>
    </lineage>
</organism>
<keyword evidence="2" id="KW-0238">DNA-binding</keyword>
<dbReference type="InterPro" id="IPR018062">
    <property type="entry name" value="HTH_AraC-typ_CS"/>
</dbReference>
<dbReference type="InterPro" id="IPR018060">
    <property type="entry name" value="HTH_AraC"/>
</dbReference>
<dbReference type="Gene3D" id="1.10.10.60">
    <property type="entry name" value="Homeodomain-like"/>
    <property type="match status" value="1"/>
</dbReference>
<dbReference type="PANTHER" id="PTHR43280">
    <property type="entry name" value="ARAC-FAMILY TRANSCRIPTIONAL REGULATOR"/>
    <property type="match status" value="1"/>
</dbReference>